<comment type="caution">
    <text evidence="2">The sequence shown here is derived from an EMBL/GenBank/DDBJ whole genome shotgun (WGS) entry which is preliminary data.</text>
</comment>
<accession>A0A8J3G9D5</accession>
<dbReference type="PANTHER" id="PTHR33993">
    <property type="entry name" value="GLYOXALASE-RELATED"/>
    <property type="match status" value="1"/>
</dbReference>
<dbReference type="InterPro" id="IPR004360">
    <property type="entry name" value="Glyas_Fos-R_dOase_dom"/>
</dbReference>
<dbReference type="SUPFAM" id="SSF54593">
    <property type="entry name" value="Glyoxalase/Bleomycin resistance protein/Dihydroxybiphenyl dioxygenase"/>
    <property type="match status" value="1"/>
</dbReference>
<proteinExistence type="predicted"/>
<evidence type="ECO:0000259" key="1">
    <source>
        <dbReference type="PROSITE" id="PS51819"/>
    </source>
</evidence>
<dbReference type="PROSITE" id="PS51819">
    <property type="entry name" value="VOC"/>
    <property type="match status" value="1"/>
</dbReference>
<dbReference type="CDD" id="cd07247">
    <property type="entry name" value="SgaA_N_like"/>
    <property type="match status" value="1"/>
</dbReference>
<reference evidence="2 3" key="1">
    <citation type="journal article" date="2014" name="Int. J. Syst. Evol. Microbiol.">
        <title>Complete genome sequence of Corynebacterium casei LMG S-19264T (=DSM 44701T), isolated from a smear-ripened cheese.</title>
        <authorList>
            <consortium name="US DOE Joint Genome Institute (JGI-PGF)"/>
            <person name="Walter F."/>
            <person name="Albersmeier A."/>
            <person name="Kalinowski J."/>
            <person name="Ruckert C."/>
        </authorList>
    </citation>
    <scope>NUCLEOTIDE SEQUENCE [LARGE SCALE GENOMIC DNA]</scope>
    <source>
        <strain evidence="2 3">KCTC 12866</strain>
    </source>
</reference>
<dbReference type="InterPro" id="IPR037523">
    <property type="entry name" value="VOC_core"/>
</dbReference>
<dbReference type="Pfam" id="PF00903">
    <property type="entry name" value="Glyoxalase"/>
    <property type="match status" value="1"/>
</dbReference>
<protein>
    <submittedName>
        <fullName evidence="2">Bleomycin resistance protein</fullName>
    </submittedName>
</protein>
<dbReference type="InterPro" id="IPR029068">
    <property type="entry name" value="Glyas_Bleomycin-R_OHBP_Dase"/>
</dbReference>
<dbReference type="Gene3D" id="3.10.180.10">
    <property type="entry name" value="2,3-Dihydroxybiphenyl 1,2-Dioxygenase, domain 1"/>
    <property type="match status" value="1"/>
</dbReference>
<dbReference type="PANTHER" id="PTHR33993:SF1">
    <property type="entry name" value="GLYOXALASE FAMILY PROTEIN"/>
    <property type="match status" value="1"/>
</dbReference>
<organism evidence="2 3">
    <name type="scientific">Persicitalea jodogahamensis</name>
    <dbReference type="NCBI Taxonomy" id="402147"/>
    <lineage>
        <taxon>Bacteria</taxon>
        <taxon>Pseudomonadati</taxon>
        <taxon>Bacteroidota</taxon>
        <taxon>Cytophagia</taxon>
        <taxon>Cytophagales</taxon>
        <taxon>Spirosomataceae</taxon>
        <taxon>Persicitalea</taxon>
    </lineage>
</organism>
<evidence type="ECO:0000313" key="3">
    <source>
        <dbReference type="Proteomes" id="UP000598271"/>
    </source>
</evidence>
<dbReference type="RefSeq" id="WP_189563720.1">
    <property type="nucleotide sequence ID" value="NZ_BMXF01000001.1"/>
</dbReference>
<dbReference type="Proteomes" id="UP000598271">
    <property type="component" value="Unassembled WGS sequence"/>
</dbReference>
<sequence length="115" mass="12712">MNPELNKAICYIEFPAKDLPAIKSFYSKVFGWTFQDWGTEYISFSDGQMAGGFYQTDGLAASQPLVVIWADDLEAMAIEVESAGGEIVQPIFSFPGGRRFHFTDPNGNELSVCSK</sequence>
<name>A0A8J3G9D5_9BACT</name>
<dbReference type="EMBL" id="BMXF01000001">
    <property type="protein sequence ID" value="GHB62445.1"/>
    <property type="molecule type" value="Genomic_DNA"/>
</dbReference>
<dbReference type="InterPro" id="IPR052164">
    <property type="entry name" value="Anthracycline_SecMetBiosynth"/>
</dbReference>
<dbReference type="AlphaFoldDB" id="A0A8J3G9D5"/>
<feature type="domain" description="VOC" evidence="1">
    <location>
        <begin position="8"/>
        <end position="115"/>
    </location>
</feature>
<keyword evidence="3" id="KW-1185">Reference proteome</keyword>
<evidence type="ECO:0000313" key="2">
    <source>
        <dbReference type="EMBL" id="GHB62445.1"/>
    </source>
</evidence>
<gene>
    <name evidence="2" type="ORF">GCM10007390_15330</name>
</gene>